<dbReference type="RefSeq" id="WP_209465279.1">
    <property type="nucleotide sequence ID" value="NZ_JAGGLG010000003.1"/>
</dbReference>
<evidence type="ECO:0000313" key="13">
    <source>
        <dbReference type="Proteomes" id="UP001519289"/>
    </source>
</evidence>
<evidence type="ECO:0000256" key="6">
    <source>
        <dbReference type="ARBA" id="ARBA00022801"/>
    </source>
</evidence>
<dbReference type="Proteomes" id="UP001519289">
    <property type="component" value="Unassembled WGS sequence"/>
</dbReference>
<evidence type="ECO:0000256" key="5">
    <source>
        <dbReference type="ARBA" id="ARBA00022750"/>
    </source>
</evidence>
<comment type="catalytic activity">
    <reaction evidence="9 10">
        <text>Release of signal peptides from bacterial membrane prolipoproteins. Hydrolyzes -Xaa-Yaa-Zaa-|-(S,diacylglyceryl)Cys-, in which Xaa is hydrophobic (preferably Leu), and Yaa (Ala or Ser) and Zaa (Gly or Ala) have small, neutral side chains.</text>
        <dbReference type="EC" id="3.4.23.36"/>
    </reaction>
</comment>
<accession>A0ABS4JNL5</accession>
<evidence type="ECO:0000256" key="9">
    <source>
        <dbReference type="HAMAP-Rule" id="MF_00161"/>
    </source>
</evidence>
<feature type="transmembrane region" description="Helical" evidence="9">
    <location>
        <begin position="125"/>
        <end position="145"/>
    </location>
</feature>
<feature type="transmembrane region" description="Helical" evidence="9">
    <location>
        <begin position="58"/>
        <end position="75"/>
    </location>
</feature>
<dbReference type="PRINTS" id="PR00781">
    <property type="entry name" value="LIPOSIGPTASE"/>
</dbReference>
<dbReference type="NCBIfam" id="TIGR00077">
    <property type="entry name" value="lspA"/>
    <property type="match status" value="1"/>
</dbReference>
<keyword evidence="6 9" id="KW-0378">Hydrolase</keyword>
<organism evidence="12 13">
    <name type="scientific">Symbiobacterium terraclitae</name>
    <dbReference type="NCBI Taxonomy" id="557451"/>
    <lineage>
        <taxon>Bacteria</taxon>
        <taxon>Bacillati</taxon>
        <taxon>Bacillota</taxon>
        <taxon>Clostridia</taxon>
        <taxon>Eubacteriales</taxon>
        <taxon>Symbiobacteriaceae</taxon>
        <taxon>Symbiobacterium</taxon>
    </lineage>
</organism>
<evidence type="ECO:0000256" key="10">
    <source>
        <dbReference type="RuleBase" id="RU000594"/>
    </source>
</evidence>
<evidence type="ECO:0000256" key="11">
    <source>
        <dbReference type="RuleBase" id="RU004181"/>
    </source>
</evidence>
<dbReference type="EC" id="3.4.23.36" evidence="9"/>
<comment type="pathway">
    <text evidence="9">Protein modification; lipoprotein biosynthesis (signal peptide cleavage).</text>
</comment>
<sequence>MQSVLIAVAAVVLDQLTKWLVATRMTELAEISVIPGFFSLQYVHNTGAAFGMLKNGRWFFVAVAAAAVVGILYYLRQPEARHPLVRLSLGLIMGGAVGNMIDRIVTGRVVDFLLFYWRDYYFPNFNVADICVTVGVGLLFLHLLLTERESRA</sequence>
<evidence type="ECO:0000256" key="7">
    <source>
        <dbReference type="ARBA" id="ARBA00022989"/>
    </source>
</evidence>
<keyword evidence="13" id="KW-1185">Reference proteome</keyword>
<dbReference type="PROSITE" id="PS00855">
    <property type="entry name" value="SPASE_II"/>
    <property type="match status" value="1"/>
</dbReference>
<feature type="transmembrane region" description="Helical" evidence="9">
    <location>
        <begin position="87"/>
        <end position="105"/>
    </location>
</feature>
<keyword evidence="3 9" id="KW-0645">Protease</keyword>
<dbReference type="PANTHER" id="PTHR33695">
    <property type="entry name" value="LIPOPROTEIN SIGNAL PEPTIDASE"/>
    <property type="match status" value="1"/>
</dbReference>
<feature type="active site" evidence="9">
    <location>
        <position position="111"/>
    </location>
</feature>
<dbReference type="Pfam" id="PF01252">
    <property type="entry name" value="Peptidase_A8"/>
    <property type="match status" value="1"/>
</dbReference>
<dbReference type="GO" id="GO:0004190">
    <property type="term" value="F:aspartic-type endopeptidase activity"/>
    <property type="evidence" value="ECO:0007669"/>
    <property type="project" value="UniProtKB-EC"/>
</dbReference>
<protein>
    <recommendedName>
        <fullName evidence="9">Lipoprotein signal peptidase</fullName>
        <ecNumber evidence="9">3.4.23.36</ecNumber>
    </recommendedName>
    <alternativeName>
        <fullName evidence="9">Prolipoprotein signal peptidase</fullName>
    </alternativeName>
    <alternativeName>
        <fullName evidence="9">Signal peptidase II</fullName>
        <shortName evidence="9">SPase II</shortName>
    </alternativeName>
</protein>
<feature type="active site" evidence="9">
    <location>
        <position position="129"/>
    </location>
</feature>
<evidence type="ECO:0000256" key="3">
    <source>
        <dbReference type="ARBA" id="ARBA00022670"/>
    </source>
</evidence>
<comment type="caution">
    <text evidence="12">The sequence shown here is derived from an EMBL/GenBank/DDBJ whole genome shotgun (WGS) entry which is preliminary data.</text>
</comment>
<keyword evidence="4 9" id="KW-0812">Transmembrane</keyword>
<evidence type="ECO:0000256" key="4">
    <source>
        <dbReference type="ARBA" id="ARBA00022692"/>
    </source>
</evidence>
<dbReference type="HAMAP" id="MF_00161">
    <property type="entry name" value="LspA"/>
    <property type="match status" value="1"/>
</dbReference>
<comment type="similarity">
    <text evidence="1 9 11">Belongs to the peptidase A8 family.</text>
</comment>
<dbReference type="EMBL" id="JAGGLG010000003">
    <property type="protein sequence ID" value="MBP2017123.1"/>
    <property type="molecule type" value="Genomic_DNA"/>
</dbReference>
<dbReference type="InterPro" id="IPR001872">
    <property type="entry name" value="Peptidase_A8"/>
</dbReference>
<keyword evidence="8 9" id="KW-0472">Membrane</keyword>
<comment type="caution">
    <text evidence="9">Lacks conserved residue(s) required for the propagation of feature annotation.</text>
</comment>
<evidence type="ECO:0000256" key="2">
    <source>
        <dbReference type="ARBA" id="ARBA00022475"/>
    </source>
</evidence>
<gene>
    <name evidence="9" type="primary">lspA</name>
    <name evidence="12" type="ORF">J2Z79_000497</name>
</gene>
<reference evidence="12 13" key="1">
    <citation type="submission" date="2021-03" db="EMBL/GenBank/DDBJ databases">
        <title>Genomic Encyclopedia of Type Strains, Phase IV (KMG-IV): sequencing the most valuable type-strain genomes for metagenomic binning, comparative biology and taxonomic classification.</title>
        <authorList>
            <person name="Goeker M."/>
        </authorList>
    </citation>
    <scope>NUCLEOTIDE SEQUENCE [LARGE SCALE GENOMIC DNA]</scope>
    <source>
        <strain evidence="12 13">DSM 27138</strain>
    </source>
</reference>
<keyword evidence="5 9" id="KW-0064">Aspartyl protease</keyword>
<proteinExistence type="inferred from homology"/>
<dbReference type="PANTHER" id="PTHR33695:SF1">
    <property type="entry name" value="LIPOPROTEIN SIGNAL PEPTIDASE"/>
    <property type="match status" value="1"/>
</dbReference>
<evidence type="ECO:0000256" key="8">
    <source>
        <dbReference type="ARBA" id="ARBA00023136"/>
    </source>
</evidence>
<evidence type="ECO:0000256" key="1">
    <source>
        <dbReference type="ARBA" id="ARBA00006139"/>
    </source>
</evidence>
<name>A0ABS4JNL5_9FIRM</name>
<comment type="function">
    <text evidence="9 10">This protein specifically catalyzes the removal of signal peptides from prolipoproteins.</text>
</comment>
<keyword evidence="7 9" id="KW-1133">Transmembrane helix</keyword>
<evidence type="ECO:0000313" key="12">
    <source>
        <dbReference type="EMBL" id="MBP2017123.1"/>
    </source>
</evidence>
<keyword evidence="2 9" id="KW-1003">Cell membrane</keyword>
<comment type="subcellular location">
    <subcellularLocation>
        <location evidence="9">Cell membrane</location>
        <topology evidence="9">Multi-pass membrane protein</topology>
    </subcellularLocation>
</comment>